<keyword evidence="1" id="KW-0732">Signal</keyword>
<accession>A0A5B9MGG7</accession>
<gene>
    <name evidence="2" type="ORF">Mal15_44220</name>
</gene>
<reference evidence="2 3" key="1">
    <citation type="submission" date="2019-02" db="EMBL/GenBank/DDBJ databases">
        <title>Planctomycetal bacteria perform biofilm scaping via a novel small molecule.</title>
        <authorList>
            <person name="Jeske O."/>
            <person name="Boedeker C."/>
            <person name="Wiegand S."/>
            <person name="Breitling P."/>
            <person name="Kallscheuer N."/>
            <person name="Jogler M."/>
            <person name="Rohde M."/>
            <person name="Petersen J."/>
            <person name="Medema M.H."/>
            <person name="Surup F."/>
            <person name="Jogler C."/>
        </authorList>
    </citation>
    <scope>NUCLEOTIDE SEQUENCE [LARGE SCALE GENOMIC DNA]</scope>
    <source>
        <strain evidence="2 3">Mal15</strain>
    </source>
</reference>
<sequence precursor="true">MKSPLFALLLIVNLLACPVRCLSCETTVTGGQDRAVETCSCCSHGDEGPISELPASELPTPCGDDCGCQSCFCEGAVIQSEVELPEADWIVSWELPAEPTTARIVSQKAFFHGHPHCLDRQLLSGRQVRVAHQSWLI</sequence>
<dbReference type="Proteomes" id="UP000321353">
    <property type="component" value="Chromosome"/>
</dbReference>
<evidence type="ECO:0000313" key="3">
    <source>
        <dbReference type="Proteomes" id="UP000321353"/>
    </source>
</evidence>
<keyword evidence="3" id="KW-1185">Reference proteome</keyword>
<protein>
    <recommendedName>
        <fullName evidence="4">Secreted protein</fullName>
    </recommendedName>
</protein>
<evidence type="ECO:0008006" key="4">
    <source>
        <dbReference type="Google" id="ProtNLM"/>
    </source>
</evidence>
<feature type="chain" id="PRO_5022822717" description="Secreted protein" evidence="1">
    <location>
        <begin position="24"/>
        <end position="137"/>
    </location>
</feature>
<evidence type="ECO:0000313" key="2">
    <source>
        <dbReference type="EMBL" id="QEG00352.1"/>
    </source>
</evidence>
<organism evidence="2 3">
    <name type="scientific">Stieleria maiorica</name>
    <dbReference type="NCBI Taxonomy" id="2795974"/>
    <lineage>
        <taxon>Bacteria</taxon>
        <taxon>Pseudomonadati</taxon>
        <taxon>Planctomycetota</taxon>
        <taxon>Planctomycetia</taxon>
        <taxon>Pirellulales</taxon>
        <taxon>Pirellulaceae</taxon>
        <taxon>Stieleria</taxon>
    </lineage>
</organism>
<dbReference type="EMBL" id="CP036264">
    <property type="protein sequence ID" value="QEG00352.1"/>
    <property type="molecule type" value="Genomic_DNA"/>
</dbReference>
<feature type="signal peptide" evidence="1">
    <location>
        <begin position="1"/>
        <end position="23"/>
    </location>
</feature>
<proteinExistence type="predicted"/>
<name>A0A5B9MGG7_9BACT</name>
<dbReference type="KEGG" id="smam:Mal15_44220"/>
<dbReference type="RefSeq" id="WP_147869607.1">
    <property type="nucleotide sequence ID" value="NZ_CP036264.1"/>
</dbReference>
<dbReference type="AlphaFoldDB" id="A0A5B9MGG7"/>
<evidence type="ECO:0000256" key="1">
    <source>
        <dbReference type="SAM" id="SignalP"/>
    </source>
</evidence>